<dbReference type="SFLD" id="SFLDG00358">
    <property type="entry name" value="Main_(cytGST)"/>
    <property type="match status" value="1"/>
</dbReference>
<reference evidence="4 5" key="1">
    <citation type="submission" date="2016-12" db="EMBL/GenBank/DDBJ databases">
        <authorList>
            <person name="Song W.-J."/>
            <person name="Kurnit D.M."/>
        </authorList>
    </citation>
    <scope>NUCLEOTIDE SEQUENCE [LARGE SCALE GENOMIC DNA]</scope>
    <source>
        <strain evidence="4 5">CGMCC 1.10808</strain>
    </source>
</reference>
<dbReference type="RefSeq" id="WP_072746847.1">
    <property type="nucleotide sequence ID" value="NZ_FOHL01000001.1"/>
</dbReference>
<proteinExistence type="inferred from homology"/>
<dbReference type="GO" id="GO:0016740">
    <property type="term" value="F:transferase activity"/>
    <property type="evidence" value="ECO:0007669"/>
    <property type="project" value="UniProtKB-KW"/>
</dbReference>
<dbReference type="InterPro" id="IPR036282">
    <property type="entry name" value="Glutathione-S-Trfase_C_sf"/>
</dbReference>
<dbReference type="InterPro" id="IPR040079">
    <property type="entry name" value="Glutathione_S-Trfase"/>
</dbReference>
<keyword evidence="5" id="KW-1185">Reference proteome</keyword>
<dbReference type="SFLD" id="SFLDS00019">
    <property type="entry name" value="Glutathione_Transferase_(cytos"/>
    <property type="match status" value="1"/>
</dbReference>
<evidence type="ECO:0000259" key="3">
    <source>
        <dbReference type="PROSITE" id="PS50405"/>
    </source>
</evidence>
<protein>
    <submittedName>
        <fullName evidence="4">Glutathione S-transferase</fullName>
    </submittedName>
</protein>
<dbReference type="STRING" id="1189325.SAMN04488119_101280"/>
<keyword evidence="4" id="KW-0808">Transferase</keyword>
<dbReference type="Gene3D" id="3.40.30.10">
    <property type="entry name" value="Glutaredoxin"/>
    <property type="match status" value="1"/>
</dbReference>
<dbReference type="PROSITE" id="PS50405">
    <property type="entry name" value="GST_CTER"/>
    <property type="match status" value="1"/>
</dbReference>
<feature type="domain" description="GST C-terminal" evidence="3">
    <location>
        <begin position="85"/>
        <end position="207"/>
    </location>
</feature>
<dbReference type="Pfam" id="PF02798">
    <property type="entry name" value="GST_N"/>
    <property type="match status" value="1"/>
</dbReference>
<comment type="similarity">
    <text evidence="1">Belongs to the GST superfamily.</text>
</comment>
<dbReference type="OrthoDB" id="9810080at2"/>
<dbReference type="PROSITE" id="PS50404">
    <property type="entry name" value="GST_NTER"/>
    <property type="match status" value="1"/>
</dbReference>
<evidence type="ECO:0000259" key="2">
    <source>
        <dbReference type="PROSITE" id="PS50404"/>
    </source>
</evidence>
<dbReference type="InterPro" id="IPR004046">
    <property type="entry name" value="GST_C"/>
</dbReference>
<dbReference type="PANTHER" id="PTHR44051">
    <property type="entry name" value="GLUTATHIONE S-TRANSFERASE-RELATED"/>
    <property type="match status" value="1"/>
</dbReference>
<dbReference type="Gene3D" id="1.20.1050.10">
    <property type="match status" value="1"/>
</dbReference>
<sequence length="207" mass="23705">MTYKLHCFAQSGNAYKAALYLELAGADWQPVFVNFFEGQHRSADYLEKNDMGQVPLLEHEGRSISQSAVILDYVSEREGKFRWANEDERLEVFRWLFWDNYSFTSIVAPLRFIGHFMPEDKRDPAVLGFLQSRLKGALKTLDQRLSGRDFVATPGLSIADLSICGYLYYGEELPFDLGAYPNIVAWLDRIKAMPGWKAPYDLMPKSA</sequence>
<feature type="domain" description="GST N-terminal" evidence="2">
    <location>
        <begin position="1"/>
        <end position="82"/>
    </location>
</feature>
<dbReference type="SUPFAM" id="SSF52833">
    <property type="entry name" value="Thioredoxin-like"/>
    <property type="match status" value="1"/>
</dbReference>
<dbReference type="InterPro" id="IPR036249">
    <property type="entry name" value="Thioredoxin-like_sf"/>
</dbReference>
<dbReference type="Pfam" id="PF00043">
    <property type="entry name" value="GST_C"/>
    <property type="match status" value="1"/>
</dbReference>
<evidence type="ECO:0000313" key="4">
    <source>
        <dbReference type="EMBL" id="SHN62352.1"/>
    </source>
</evidence>
<organism evidence="4 5">
    <name type="scientific">Oceanicella actignis</name>
    <dbReference type="NCBI Taxonomy" id="1189325"/>
    <lineage>
        <taxon>Bacteria</taxon>
        <taxon>Pseudomonadati</taxon>
        <taxon>Pseudomonadota</taxon>
        <taxon>Alphaproteobacteria</taxon>
        <taxon>Rhodobacterales</taxon>
        <taxon>Paracoccaceae</taxon>
        <taxon>Oceanicella</taxon>
    </lineage>
</organism>
<name>A0A1M7SV66_9RHOB</name>
<accession>A0A1M7SV66</accession>
<dbReference type="AlphaFoldDB" id="A0A1M7SV66"/>
<dbReference type="PANTHER" id="PTHR44051:SF2">
    <property type="entry name" value="HYPOTHETICAL GLUTATHIONE S-TRANSFERASE LIKE PROTEIN"/>
    <property type="match status" value="1"/>
</dbReference>
<evidence type="ECO:0000256" key="1">
    <source>
        <dbReference type="RuleBase" id="RU003494"/>
    </source>
</evidence>
<dbReference type="InterPro" id="IPR010987">
    <property type="entry name" value="Glutathione-S-Trfase_C-like"/>
</dbReference>
<dbReference type="CDD" id="cd03056">
    <property type="entry name" value="GST_N_4"/>
    <property type="match status" value="1"/>
</dbReference>
<dbReference type="Proteomes" id="UP000184066">
    <property type="component" value="Unassembled WGS sequence"/>
</dbReference>
<dbReference type="SUPFAM" id="SSF47616">
    <property type="entry name" value="GST C-terminal domain-like"/>
    <property type="match status" value="1"/>
</dbReference>
<dbReference type="EMBL" id="FRDL01000003">
    <property type="protein sequence ID" value="SHN62352.1"/>
    <property type="molecule type" value="Genomic_DNA"/>
</dbReference>
<evidence type="ECO:0000313" key="5">
    <source>
        <dbReference type="Proteomes" id="UP000184066"/>
    </source>
</evidence>
<dbReference type="InterPro" id="IPR004045">
    <property type="entry name" value="Glutathione_S-Trfase_N"/>
</dbReference>
<gene>
    <name evidence="4" type="ORF">SAMN05216200_103281</name>
</gene>